<feature type="binding site" evidence="3">
    <location>
        <begin position="463"/>
        <end position="466"/>
    </location>
    <ligand>
        <name>GTP</name>
        <dbReference type="ChEBI" id="CHEBI:37565"/>
    </ligand>
</feature>
<feature type="compositionally biased region" description="Polar residues" evidence="5">
    <location>
        <begin position="193"/>
        <end position="202"/>
    </location>
</feature>
<feature type="binding site" evidence="4">
    <location>
        <position position="369"/>
    </location>
    <ligand>
        <name>Mg(2+)</name>
        <dbReference type="ChEBI" id="CHEBI:18420"/>
    </ligand>
</feature>
<sequence length="468" mass="49873">MLGLREAGILSASVVLAGGVAYLIWSYGPSPSREDRDKGPGTAGKGTGGEEEKEKGARRVTAYRNPTTMLGLREAGILSASVVLAGGVAYLIWSYGPSPSREDRDKGPGTAGKGTGEEEEKEKGARILELARHKTSKTVWETTPCGTLRWGNQDPIWPVSPRVQAPSARIQELSRPKRDLSAGGQWRKEEMAPSSTPNQRYHNTVRLSTPKSRNCEEVSGSWDVLGFLGFFGVSYGPDGVLGAPQLGAGFSPPHPGQRQLHESLGGGGPSGGRGLCGNTEIQSQRPSAGFSRPENASTGLQTPPRPGGVLSKIWAEKGARRAEATSQGAVIPAEAQKTSDKEKTSTVKVPEEPRGTQVLVLGLEGAGKTSLLHCLSAGVLEQDIEPTGGFNAVSVSRDNLDVEFLEIGGGAGLRPYWQKYMSRALLLVFVVDSSDPKVFPVAKQHLMELLSNRPRLPLMVLANKQDLL</sequence>
<evidence type="ECO:0000256" key="2">
    <source>
        <dbReference type="ARBA" id="ARBA00023134"/>
    </source>
</evidence>
<feature type="region of interest" description="Disordered" evidence="5">
    <location>
        <begin position="98"/>
        <end position="124"/>
    </location>
</feature>
<dbReference type="GO" id="GO:0003924">
    <property type="term" value="F:GTPase activity"/>
    <property type="evidence" value="ECO:0007669"/>
    <property type="project" value="InterPro"/>
</dbReference>
<dbReference type="PANTHER" id="PTHR46724">
    <property type="entry name" value="ADP-RIBOSYLATION FACTOR-LIKE PROTEIN 9-RELATED"/>
    <property type="match status" value="1"/>
</dbReference>
<keyword evidence="2 3" id="KW-0342">GTP-binding</keyword>
<dbReference type="InterPro" id="IPR027417">
    <property type="entry name" value="P-loop_NTPase"/>
</dbReference>
<proteinExistence type="predicted"/>
<feature type="region of interest" description="Disordered" evidence="5">
    <location>
        <begin position="246"/>
        <end position="310"/>
    </location>
</feature>
<accession>A0A8S4BJT3</accession>
<keyword evidence="4" id="KW-0460">Magnesium</keyword>
<evidence type="ECO:0000256" key="1">
    <source>
        <dbReference type="ARBA" id="ARBA00022741"/>
    </source>
</evidence>
<evidence type="ECO:0000256" key="3">
    <source>
        <dbReference type="PIRSR" id="PIRSR606689-1"/>
    </source>
</evidence>
<dbReference type="InterPro" id="IPR006689">
    <property type="entry name" value="Small_GTPase_ARF/SAR"/>
</dbReference>
<feature type="transmembrane region" description="Helical" evidence="6">
    <location>
        <begin position="7"/>
        <end position="25"/>
    </location>
</feature>
<reference evidence="7" key="1">
    <citation type="submission" date="2021-05" db="EMBL/GenBank/DDBJ databases">
        <authorList>
            <person name="Tigano A."/>
        </authorList>
    </citation>
    <scope>NUCLEOTIDE SEQUENCE</scope>
</reference>
<protein>
    <submittedName>
        <fullName evidence="7">(Atlantic silverside) hypothetical protein</fullName>
    </submittedName>
</protein>
<evidence type="ECO:0000256" key="5">
    <source>
        <dbReference type="SAM" id="MobiDB-lite"/>
    </source>
</evidence>
<dbReference type="InterPro" id="IPR053254">
    <property type="entry name" value="Arf-like_GTPase"/>
</dbReference>
<dbReference type="GO" id="GO:0005525">
    <property type="term" value="F:GTP binding"/>
    <property type="evidence" value="ECO:0007669"/>
    <property type="project" value="UniProtKB-KW"/>
</dbReference>
<dbReference type="Pfam" id="PF00025">
    <property type="entry name" value="Arf"/>
    <property type="match status" value="1"/>
</dbReference>
<feature type="binding site" evidence="3">
    <location>
        <position position="409"/>
    </location>
    <ligand>
        <name>GTP</name>
        <dbReference type="ChEBI" id="CHEBI:37565"/>
    </ligand>
</feature>
<evidence type="ECO:0000313" key="8">
    <source>
        <dbReference type="Proteomes" id="UP000677803"/>
    </source>
</evidence>
<dbReference type="Proteomes" id="UP000677803">
    <property type="component" value="Unassembled WGS sequence"/>
</dbReference>
<dbReference type="SUPFAM" id="SSF52540">
    <property type="entry name" value="P-loop containing nucleoside triphosphate hydrolases"/>
    <property type="match status" value="1"/>
</dbReference>
<feature type="binding site" evidence="4">
    <location>
        <position position="387"/>
    </location>
    <ligand>
        <name>Mg(2+)</name>
        <dbReference type="ChEBI" id="CHEBI:18420"/>
    </ligand>
</feature>
<feature type="compositionally biased region" description="Gly residues" evidence="5">
    <location>
        <begin position="264"/>
        <end position="275"/>
    </location>
</feature>
<evidence type="ECO:0000256" key="6">
    <source>
        <dbReference type="SAM" id="Phobius"/>
    </source>
</evidence>
<feature type="region of interest" description="Disordered" evidence="5">
    <location>
        <begin position="323"/>
        <end position="350"/>
    </location>
</feature>
<feature type="region of interest" description="Disordered" evidence="5">
    <location>
        <begin position="29"/>
        <end position="60"/>
    </location>
</feature>
<gene>
    <name evidence="7" type="ORF">MMEN_LOCUS17110</name>
</gene>
<dbReference type="GO" id="GO:0046872">
    <property type="term" value="F:metal ion binding"/>
    <property type="evidence" value="ECO:0007669"/>
    <property type="project" value="UniProtKB-KW"/>
</dbReference>
<dbReference type="PRINTS" id="PR00328">
    <property type="entry name" value="SAR1GTPBP"/>
</dbReference>
<dbReference type="Gene3D" id="3.40.50.300">
    <property type="entry name" value="P-loop containing nucleotide triphosphate hydrolases"/>
    <property type="match status" value="1"/>
</dbReference>
<dbReference type="EMBL" id="CAJRST010036666">
    <property type="protein sequence ID" value="CAG5988708.1"/>
    <property type="molecule type" value="Genomic_DNA"/>
</dbReference>
<keyword evidence="6" id="KW-0812">Transmembrane</keyword>
<evidence type="ECO:0000256" key="4">
    <source>
        <dbReference type="PIRSR" id="PIRSR606689-2"/>
    </source>
</evidence>
<name>A0A8S4BJT3_9TELE</name>
<dbReference type="PANTHER" id="PTHR46724:SF2">
    <property type="entry name" value="ADP-RIBOSYLATION FACTOR-LIKE PROTEIN 9"/>
    <property type="match status" value="1"/>
</dbReference>
<comment type="caution">
    <text evidence="7">The sequence shown here is derived from an EMBL/GenBank/DDBJ whole genome shotgun (WGS) entry which is preliminary data.</text>
</comment>
<keyword evidence="1 3" id="KW-0547">Nucleotide-binding</keyword>
<feature type="compositionally biased region" description="Basic and acidic residues" evidence="5">
    <location>
        <begin position="337"/>
        <end position="350"/>
    </location>
</feature>
<dbReference type="AlphaFoldDB" id="A0A8S4BJT3"/>
<evidence type="ECO:0000313" key="7">
    <source>
        <dbReference type="EMBL" id="CAG5988708.1"/>
    </source>
</evidence>
<feature type="compositionally biased region" description="Basic and acidic residues" evidence="5">
    <location>
        <begin position="48"/>
        <end position="57"/>
    </location>
</feature>
<feature type="binding site" evidence="3">
    <location>
        <begin position="362"/>
        <end position="369"/>
    </location>
    <ligand>
        <name>GTP</name>
        <dbReference type="ChEBI" id="CHEBI:37565"/>
    </ligand>
</feature>
<dbReference type="OrthoDB" id="25466at2759"/>
<feature type="compositionally biased region" description="Basic and acidic residues" evidence="5">
    <location>
        <begin position="172"/>
        <end position="191"/>
    </location>
</feature>
<dbReference type="PROSITE" id="PS51417">
    <property type="entry name" value="ARF"/>
    <property type="match status" value="1"/>
</dbReference>
<keyword evidence="6" id="KW-1133">Transmembrane helix</keyword>
<keyword evidence="6" id="KW-0472">Membrane</keyword>
<organism evidence="7 8">
    <name type="scientific">Menidia menidia</name>
    <name type="common">Atlantic silverside</name>
    <dbReference type="NCBI Taxonomy" id="238744"/>
    <lineage>
        <taxon>Eukaryota</taxon>
        <taxon>Metazoa</taxon>
        <taxon>Chordata</taxon>
        <taxon>Craniata</taxon>
        <taxon>Vertebrata</taxon>
        <taxon>Euteleostomi</taxon>
        <taxon>Actinopterygii</taxon>
        <taxon>Neopterygii</taxon>
        <taxon>Teleostei</taxon>
        <taxon>Neoteleostei</taxon>
        <taxon>Acanthomorphata</taxon>
        <taxon>Ovalentaria</taxon>
        <taxon>Atherinomorphae</taxon>
        <taxon>Atheriniformes</taxon>
        <taxon>Atherinopsidae</taxon>
        <taxon>Menidiinae</taxon>
        <taxon>Menidia</taxon>
    </lineage>
</organism>
<keyword evidence="4" id="KW-0479">Metal-binding</keyword>
<keyword evidence="8" id="KW-1185">Reference proteome</keyword>
<feature type="region of interest" description="Disordered" evidence="5">
    <location>
        <begin position="167"/>
        <end position="202"/>
    </location>
</feature>